<dbReference type="PANTHER" id="PTHR34300:SF2">
    <property type="entry name" value="QUEUOSINE PRECURSOR TRANSPORTER-RELATED"/>
    <property type="match status" value="1"/>
</dbReference>
<keyword evidence="3" id="KW-1185">Reference proteome</keyword>
<comment type="subcellular location">
    <subcellularLocation>
        <location evidence="1">Cell membrane</location>
        <topology evidence="1">Multi-pass membrane protein</topology>
    </subcellularLocation>
</comment>
<keyword evidence="1" id="KW-0812">Transmembrane</keyword>
<dbReference type="HAMAP" id="MF_02088">
    <property type="entry name" value="Q_prec_transport"/>
    <property type="match status" value="1"/>
</dbReference>
<evidence type="ECO:0000313" key="2">
    <source>
        <dbReference type="EMBL" id="SDN20312.1"/>
    </source>
</evidence>
<proteinExistence type="inferred from homology"/>
<dbReference type="EMBL" id="FNIN01000001">
    <property type="protein sequence ID" value="SDN20312.1"/>
    <property type="molecule type" value="Genomic_DNA"/>
</dbReference>
<dbReference type="OrthoDB" id="7065604at2"/>
<evidence type="ECO:0000313" key="3">
    <source>
        <dbReference type="Proteomes" id="UP000199602"/>
    </source>
</evidence>
<reference evidence="2 3" key="1">
    <citation type="submission" date="2016-10" db="EMBL/GenBank/DDBJ databases">
        <authorList>
            <person name="de Groot N.N."/>
        </authorList>
    </citation>
    <scope>NUCLEOTIDE SEQUENCE [LARGE SCALE GENOMIC DNA]</scope>
    <source>
        <strain evidence="2 3">DSM 15269</strain>
    </source>
</reference>
<protein>
    <recommendedName>
        <fullName evidence="1">Probable queuosine precursor transporter</fullName>
        <shortName evidence="1">Q precursor transporter</shortName>
    </recommendedName>
</protein>
<name>A0A1G9ZFV7_9BACT</name>
<dbReference type="InterPro" id="IPR003744">
    <property type="entry name" value="YhhQ"/>
</dbReference>
<dbReference type="Pfam" id="PF02592">
    <property type="entry name" value="Vut_1"/>
    <property type="match status" value="1"/>
</dbReference>
<feature type="transmembrane region" description="Helical" evidence="1">
    <location>
        <begin position="12"/>
        <end position="32"/>
    </location>
</feature>
<keyword evidence="1" id="KW-0813">Transport</keyword>
<dbReference type="GO" id="GO:0022857">
    <property type="term" value="F:transmembrane transporter activity"/>
    <property type="evidence" value="ECO:0007669"/>
    <property type="project" value="UniProtKB-UniRule"/>
</dbReference>
<feature type="transmembrane region" description="Helical" evidence="1">
    <location>
        <begin position="156"/>
        <end position="179"/>
    </location>
</feature>
<evidence type="ECO:0000256" key="1">
    <source>
        <dbReference type="HAMAP-Rule" id="MF_02088"/>
    </source>
</evidence>
<comment type="function">
    <text evidence="1">Involved in the import of queuosine (Q) precursors, required for Q precursor salvage.</text>
</comment>
<keyword evidence="1" id="KW-1133">Transmembrane helix</keyword>
<feature type="transmembrane region" description="Helical" evidence="1">
    <location>
        <begin position="185"/>
        <end position="206"/>
    </location>
</feature>
<dbReference type="GO" id="GO:0005886">
    <property type="term" value="C:plasma membrane"/>
    <property type="evidence" value="ECO:0007669"/>
    <property type="project" value="UniProtKB-SubCell"/>
</dbReference>
<dbReference type="NCBIfam" id="TIGR00697">
    <property type="entry name" value="queuosine precursor transporter"/>
    <property type="match status" value="1"/>
</dbReference>
<comment type="similarity">
    <text evidence="1">Belongs to the vitamin uptake transporter (VUT/ECF) (TC 2.A.88) family. Q precursor transporter subfamily.</text>
</comment>
<gene>
    <name evidence="2" type="ORF">SAMN04488516_10114</name>
</gene>
<keyword evidence="1" id="KW-0472">Membrane</keyword>
<feature type="transmembrane region" description="Helical" evidence="1">
    <location>
        <begin position="114"/>
        <end position="135"/>
    </location>
</feature>
<dbReference type="Proteomes" id="UP000199602">
    <property type="component" value="Unassembled WGS sequence"/>
</dbReference>
<keyword evidence="1" id="KW-1003">Cell membrane</keyword>
<organism evidence="2 3">
    <name type="scientific">Desulfonauticus submarinus</name>
    <dbReference type="NCBI Taxonomy" id="206665"/>
    <lineage>
        <taxon>Bacteria</taxon>
        <taxon>Pseudomonadati</taxon>
        <taxon>Thermodesulfobacteriota</taxon>
        <taxon>Desulfovibrionia</taxon>
        <taxon>Desulfovibrionales</taxon>
        <taxon>Desulfonauticaceae</taxon>
        <taxon>Desulfonauticus</taxon>
    </lineage>
</organism>
<dbReference type="AlphaFoldDB" id="A0A1G9ZFV7"/>
<dbReference type="RefSeq" id="WP_092061492.1">
    <property type="nucleotide sequence ID" value="NZ_FNIN01000001.1"/>
</dbReference>
<feature type="transmembrane region" description="Helical" evidence="1">
    <location>
        <begin position="38"/>
        <end position="60"/>
    </location>
</feature>
<sequence>MRIQHLTEKDIKILITLISLNTALLVASNAAGAKMISVFGNLAASATVFSYAFSFVFTDIISEIYGKQKASFAVKIGFLGLLISVIFFTISIAAPPASFWKNQKAYETTLQLGPRMLAGGWTSYMVSQHLDVWIFHKLKHLTNGKHLWLRNNGSTLISQFIDTCIFITISFYGVFPIIPAIAGQYLIKVIIALLDTPIVYCAVYYIKRYIQTK</sequence>
<accession>A0A1G9ZFV7</accession>
<feature type="transmembrane region" description="Helical" evidence="1">
    <location>
        <begin position="72"/>
        <end position="94"/>
    </location>
</feature>
<dbReference type="PANTHER" id="PTHR34300">
    <property type="entry name" value="QUEUOSINE PRECURSOR TRANSPORTER-RELATED"/>
    <property type="match status" value="1"/>
</dbReference>